<dbReference type="AlphaFoldDB" id="A0A0E9MWB9"/>
<evidence type="ECO:0000313" key="2">
    <source>
        <dbReference type="EMBL" id="GAO42032.1"/>
    </source>
</evidence>
<keyword evidence="1" id="KW-0175">Coiled coil</keyword>
<comment type="caution">
    <text evidence="2">The sequence shown here is derived from an EMBL/GenBank/DDBJ whole genome shotgun (WGS) entry which is preliminary data.</text>
</comment>
<accession>A0A0E9MWB9</accession>
<dbReference type="RefSeq" id="WP_046367799.1">
    <property type="nucleotide sequence ID" value="NZ_BBWV01000001.1"/>
</dbReference>
<sequence length="484" mass="55172">MRRCLILAYTLVGVYGACLGQSLPDQEVPVGTGFEKVLAFPAKLSRRLTEQQSLIEAKLERQTEKYLRKLQRQEAKMRRKLAKQDSALAASLNLGSDSLYDSWKQTLSGDSVATAQLPKNYSGKIDSMTTALNFLQRDPRLARLQGPQFEKLKNQYGQIGNQVNQTERLRQLVQERKALLKEKLANMPLGKTWNKYQKQAVYYQQQLEEYRQALQDPNMLEKKALEILTQVPAFRKFFDKYSVLGSMFRLPGQLEDMDPTALTNGLQTRDAVLSNITQRMGSTQAAQEAMSSGMQQGQAELESLKRKLDNALENGESLDMPGFKPNDQRTKSFFKRLELGTNLQTVRSNSFYPATSDFALSLGYKLNKKSVIGIGASYKMGWGQDIQHIKITHQGMGIRTFLDMKIKKSFWLTGGGEWNYREPFEDLAILKSVNQWQQSVLFGIQKKQQLGKYKSTISVLYDALWQRQLPKGQPLLFRVGYNLK</sequence>
<gene>
    <name evidence="2" type="ORF">FPE01S_01_10450</name>
</gene>
<feature type="coiled-coil region" evidence="1">
    <location>
        <begin position="56"/>
        <end position="87"/>
    </location>
</feature>
<protein>
    <submittedName>
        <fullName evidence="2">Uncharacterized protein</fullName>
    </submittedName>
</protein>
<evidence type="ECO:0000256" key="1">
    <source>
        <dbReference type="SAM" id="Coils"/>
    </source>
</evidence>
<dbReference type="STRING" id="1220578.FPE01S_01_10450"/>
<dbReference type="EMBL" id="BBWV01000001">
    <property type="protein sequence ID" value="GAO42032.1"/>
    <property type="molecule type" value="Genomic_DNA"/>
</dbReference>
<evidence type="ECO:0000313" key="3">
    <source>
        <dbReference type="Proteomes" id="UP000033121"/>
    </source>
</evidence>
<organism evidence="2 3">
    <name type="scientific">Flavihumibacter petaseus NBRC 106054</name>
    <dbReference type="NCBI Taxonomy" id="1220578"/>
    <lineage>
        <taxon>Bacteria</taxon>
        <taxon>Pseudomonadati</taxon>
        <taxon>Bacteroidota</taxon>
        <taxon>Chitinophagia</taxon>
        <taxon>Chitinophagales</taxon>
        <taxon>Chitinophagaceae</taxon>
        <taxon>Flavihumibacter</taxon>
    </lineage>
</organism>
<reference evidence="2 3" key="1">
    <citation type="submission" date="2015-04" db="EMBL/GenBank/DDBJ databases">
        <title>Whole genome shotgun sequence of Flavihumibacter petaseus NBRC 106054.</title>
        <authorList>
            <person name="Miyazawa S."/>
            <person name="Hosoyama A."/>
            <person name="Hashimoto M."/>
            <person name="Noguchi M."/>
            <person name="Tsuchikane K."/>
            <person name="Ohji S."/>
            <person name="Yamazoe A."/>
            <person name="Ichikawa N."/>
            <person name="Kimura A."/>
            <person name="Fujita N."/>
        </authorList>
    </citation>
    <scope>NUCLEOTIDE SEQUENCE [LARGE SCALE GENOMIC DNA]</scope>
    <source>
        <strain evidence="2 3">NBRC 106054</strain>
    </source>
</reference>
<proteinExistence type="predicted"/>
<keyword evidence="3" id="KW-1185">Reference proteome</keyword>
<dbReference type="Proteomes" id="UP000033121">
    <property type="component" value="Unassembled WGS sequence"/>
</dbReference>
<dbReference type="OrthoDB" id="629901at2"/>
<name>A0A0E9MWB9_9BACT</name>